<protein>
    <submittedName>
        <fullName evidence="2">Uncharacterized protein</fullName>
    </submittedName>
</protein>
<dbReference type="RefSeq" id="WP_196395592.1">
    <property type="nucleotide sequence ID" value="NZ_JADNYM010000005.1"/>
</dbReference>
<gene>
    <name evidence="2" type="ORF">IV500_04270</name>
</gene>
<organism evidence="2 3">
    <name type="scientific">Arthrobacter terrae</name>
    <dbReference type="NCBI Taxonomy" id="2935737"/>
    <lineage>
        <taxon>Bacteria</taxon>
        <taxon>Bacillati</taxon>
        <taxon>Actinomycetota</taxon>
        <taxon>Actinomycetes</taxon>
        <taxon>Micrococcales</taxon>
        <taxon>Micrococcaceae</taxon>
        <taxon>Arthrobacter</taxon>
    </lineage>
</organism>
<evidence type="ECO:0000256" key="1">
    <source>
        <dbReference type="SAM" id="Phobius"/>
    </source>
</evidence>
<keyword evidence="1" id="KW-0812">Transmembrane</keyword>
<reference evidence="2 3" key="1">
    <citation type="submission" date="2020-11" db="EMBL/GenBank/DDBJ databases">
        <title>Arthrobacter antarcticus sp. nov., isolated from Antarctic Soil.</title>
        <authorList>
            <person name="Li J."/>
        </authorList>
    </citation>
    <scope>NUCLEOTIDE SEQUENCE [LARGE SCALE GENOMIC DNA]</scope>
    <source>
        <strain evidence="2 3">Z1-20</strain>
    </source>
</reference>
<dbReference type="AlphaFoldDB" id="A0A931CMI9"/>
<feature type="transmembrane region" description="Helical" evidence="1">
    <location>
        <begin position="21"/>
        <end position="42"/>
    </location>
</feature>
<keyword evidence="3" id="KW-1185">Reference proteome</keyword>
<keyword evidence="1" id="KW-1133">Transmembrane helix</keyword>
<comment type="caution">
    <text evidence="2">The sequence shown here is derived from an EMBL/GenBank/DDBJ whole genome shotgun (WGS) entry which is preliminary data.</text>
</comment>
<proteinExistence type="predicted"/>
<keyword evidence="1" id="KW-0472">Membrane</keyword>
<evidence type="ECO:0000313" key="3">
    <source>
        <dbReference type="Proteomes" id="UP000655366"/>
    </source>
</evidence>
<dbReference type="Proteomes" id="UP000655366">
    <property type="component" value="Unassembled WGS sequence"/>
</dbReference>
<dbReference type="EMBL" id="JADNYM010000005">
    <property type="protein sequence ID" value="MBG0738636.1"/>
    <property type="molecule type" value="Genomic_DNA"/>
</dbReference>
<evidence type="ECO:0000313" key="2">
    <source>
        <dbReference type="EMBL" id="MBG0738636.1"/>
    </source>
</evidence>
<name>A0A931CMI9_9MICC</name>
<sequence>MLLQFCQKISSLKSDRGSINAAGALVGVVVTSLIGGVAASSAGNAIPMAHDSAAQQNAAQIATAQGLARIMDGTFIDLAGLESEGYLPPFRAAAGPRRFATQPGARGACFVVVSRSATGKHFFTTDLIPAPEPLNDDTETGCLTGNQVQTMMRSLDAAVTS</sequence>
<accession>A0A931CMI9</accession>